<dbReference type="PANTHER" id="PTHR46847:SF1">
    <property type="entry name" value="D-ALLOSE-BINDING PERIPLASMIC PROTEIN-RELATED"/>
    <property type="match status" value="1"/>
</dbReference>
<comment type="similarity">
    <text evidence="2">Belongs to the bacterial solute-binding protein 2 family.</text>
</comment>
<feature type="chain" id="PRO_5046989806" evidence="4">
    <location>
        <begin position="22"/>
        <end position="312"/>
    </location>
</feature>
<dbReference type="NCBIfam" id="NF007936">
    <property type="entry name" value="PRK10653.1"/>
    <property type="match status" value="1"/>
</dbReference>
<dbReference type="Proteomes" id="UP001596109">
    <property type="component" value="Unassembled WGS sequence"/>
</dbReference>
<dbReference type="CDD" id="cd06323">
    <property type="entry name" value="PBP1_ribose_binding"/>
    <property type="match status" value="1"/>
</dbReference>
<dbReference type="RefSeq" id="WP_381433002.1">
    <property type="nucleotide sequence ID" value="NZ_JBHSNO010000005.1"/>
</dbReference>
<keyword evidence="7" id="KW-1185">Reference proteome</keyword>
<dbReference type="SUPFAM" id="SSF53822">
    <property type="entry name" value="Periplasmic binding protein-like I"/>
    <property type="match status" value="1"/>
</dbReference>
<sequence length="312" mass="33177">MKKWMRSVGVFVLLVFLLAACSTDQPGTKDTEEKTEGTDGDVKIGFSISTLNNPFFVSLRDGAQTASDAAGYKIVVVDAQDDPSKQINDIEDLLQQDIDVLLVNPTDTSAVVAAIESANQAGIPVITVDRSADGGDVIAHIASDNILGGEMAGQFIADHLTEGGNVVELEGIPGVLATRERGEGFHNIVDAVDNITVAANQTADFDRTKGLSVMENIIQGTKDIVAVFAHNDEMALGAIEALEAHDMLQDVIVVGFDANDDARIAVKEGRMAATVAQQPELISKYAIETATKVINGEKVDEFIPVELQLVTE</sequence>
<dbReference type="Pfam" id="PF13407">
    <property type="entry name" value="Peripla_BP_4"/>
    <property type="match status" value="1"/>
</dbReference>
<dbReference type="InterPro" id="IPR025997">
    <property type="entry name" value="SBP_2_dom"/>
</dbReference>
<dbReference type="PANTHER" id="PTHR46847">
    <property type="entry name" value="D-ALLOSE-BINDING PERIPLASMIC PROTEIN-RELATED"/>
    <property type="match status" value="1"/>
</dbReference>
<evidence type="ECO:0000256" key="1">
    <source>
        <dbReference type="ARBA" id="ARBA00004196"/>
    </source>
</evidence>
<feature type="domain" description="Periplasmic binding protein" evidence="5">
    <location>
        <begin position="44"/>
        <end position="298"/>
    </location>
</feature>
<evidence type="ECO:0000256" key="3">
    <source>
        <dbReference type="ARBA" id="ARBA00022729"/>
    </source>
</evidence>
<evidence type="ECO:0000256" key="4">
    <source>
        <dbReference type="SAM" id="SignalP"/>
    </source>
</evidence>
<dbReference type="EMBL" id="JBHSNO010000005">
    <property type="protein sequence ID" value="MFC5589029.1"/>
    <property type="molecule type" value="Genomic_DNA"/>
</dbReference>
<dbReference type="Gene3D" id="3.40.50.2300">
    <property type="match status" value="2"/>
</dbReference>
<protein>
    <submittedName>
        <fullName evidence="6">Ribose ABC transporter substrate-binding protein RbsB</fullName>
    </submittedName>
</protein>
<accession>A0ABW0TJD1</accession>
<evidence type="ECO:0000256" key="2">
    <source>
        <dbReference type="ARBA" id="ARBA00007639"/>
    </source>
</evidence>
<organism evidence="6 7">
    <name type="scientific">Sporosarcina soli</name>
    <dbReference type="NCBI Taxonomy" id="334736"/>
    <lineage>
        <taxon>Bacteria</taxon>
        <taxon>Bacillati</taxon>
        <taxon>Bacillota</taxon>
        <taxon>Bacilli</taxon>
        <taxon>Bacillales</taxon>
        <taxon>Caryophanaceae</taxon>
        <taxon>Sporosarcina</taxon>
    </lineage>
</organism>
<dbReference type="PROSITE" id="PS51257">
    <property type="entry name" value="PROKAR_LIPOPROTEIN"/>
    <property type="match status" value="1"/>
</dbReference>
<comment type="caution">
    <text evidence="6">The sequence shown here is derived from an EMBL/GenBank/DDBJ whole genome shotgun (WGS) entry which is preliminary data.</text>
</comment>
<gene>
    <name evidence="6" type="primary">rbsB</name>
    <name evidence="6" type="ORF">ACFPRA_09030</name>
</gene>
<name>A0ABW0TJD1_9BACL</name>
<evidence type="ECO:0000313" key="7">
    <source>
        <dbReference type="Proteomes" id="UP001596109"/>
    </source>
</evidence>
<evidence type="ECO:0000259" key="5">
    <source>
        <dbReference type="Pfam" id="PF13407"/>
    </source>
</evidence>
<feature type="signal peptide" evidence="4">
    <location>
        <begin position="1"/>
        <end position="21"/>
    </location>
</feature>
<proteinExistence type="inferred from homology"/>
<keyword evidence="3 4" id="KW-0732">Signal</keyword>
<evidence type="ECO:0000313" key="6">
    <source>
        <dbReference type="EMBL" id="MFC5589029.1"/>
    </source>
</evidence>
<reference evidence="7" key="1">
    <citation type="journal article" date="2019" name="Int. J. Syst. Evol. Microbiol.">
        <title>The Global Catalogue of Microorganisms (GCM) 10K type strain sequencing project: providing services to taxonomists for standard genome sequencing and annotation.</title>
        <authorList>
            <consortium name="The Broad Institute Genomics Platform"/>
            <consortium name="The Broad Institute Genome Sequencing Center for Infectious Disease"/>
            <person name="Wu L."/>
            <person name="Ma J."/>
        </authorList>
    </citation>
    <scope>NUCLEOTIDE SEQUENCE [LARGE SCALE GENOMIC DNA]</scope>
    <source>
        <strain evidence="7">CGMCC 4.1434</strain>
    </source>
</reference>
<dbReference type="InterPro" id="IPR028082">
    <property type="entry name" value="Peripla_BP_I"/>
</dbReference>
<comment type="subcellular location">
    <subcellularLocation>
        <location evidence="1">Cell envelope</location>
    </subcellularLocation>
</comment>